<proteinExistence type="inferred from homology"/>
<feature type="domain" description="N-(5'phosphoribosyl) anthranilate isomerase (PRAI)" evidence="7">
    <location>
        <begin position="5"/>
        <end position="196"/>
    </location>
</feature>
<dbReference type="AlphaFoldDB" id="A0A6J7R5H9"/>
<dbReference type="HAMAP" id="MF_00135">
    <property type="entry name" value="PRAI"/>
    <property type="match status" value="1"/>
</dbReference>
<dbReference type="InterPro" id="IPR013785">
    <property type="entry name" value="Aldolase_TIM"/>
</dbReference>
<accession>A0A6J7R5H9</accession>
<dbReference type="EMBL" id="CAFBLT010000001">
    <property type="protein sequence ID" value="CAB4857935.1"/>
    <property type="molecule type" value="Genomic_DNA"/>
</dbReference>
<dbReference type="InterPro" id="IPR001240">
    <property type="entry name" value="PRAI_dom"/>
</dbReference>
<dbReference type="CDD" id="cd00405">
    <property type="entry name" value="PRAI"/>
    <property type="match status" value="1"/>
</dbReference>
<dbReference type="EMBL" id="CAFABE010000104">
    <property type="protein sequence ID" value="CAB4833947.1"/>
    <property type="molecule type" value="Genomic_DNA"/>
</dbReference>
<gene>
    <name evidence="8" type="ORF">UFOPK3164_01551</name>
    <name evidence="9" type="ORF">UFOPK3427_00006</name>
    <name evidence="10" type="ORF">UFOPK4112_01087</name>
</gene>
<organism evidence="10">
    <name type="scientific">freshwater metagenome</name>
    <dbReference type="NCBI Taxonomy" id="449393"/>
    <lineage>
        <taxon>unclassified sequences</taxon>
        <taxon>metagenomes</taxon>
        <taxon>ecological metagenomes</taxon>
    </lineage>
</organism>
<evidence type="ECO:0000313" key="8">
    <source>
        <dbReference type="EMBL" id="CAB4833947.1"/>
    </source>
</evidence>
<evidence type="ECO:0000313" key="9">
    <source>
        <dbReference type="EMBL" id="CAB4857935.1"/>
    </source>
</evidence>
<reference evidence="10" key="1">
    <citation type="submission" date="2020-05" db="EMBL/GenBank/DDBJ databases">
        <authorList>
            <person name="Chiriac C."/>
            <person name="Salcher M."/>
            <person name="Ghai R."/>
            <person name="Kavagutti S V."/>
        </authorList>
    </citation>
    <scope>NUCLEOTIDE SEQUENCE</scope>
</reference>
<sequence>MKTFIKICGVTNEADALLAVGLGADAIGLIFAPSPRQISQATASDVVRRLPPETLVIGVFRDEAPKRVVDIANHLGLRGVQLHGHESTSDVQYISERVALVIKALPAPSDDIASFAESGADLLLVDGPNPGSGEVFDWRLAEGVANSHRLLVSGGLNAENVHGAIEQLHPFGVDVATGVEMAPGVKDPRKMKAFIDAVREYDDVLDFSEAGEPEDGPFDWNRS</sequence>
<dbReference type="PANTHER" id="PTHR42894">
    <property type="entry name" value="N-(5'-PHOSPHORIBOSYL)ANTHRANILATE ISOMERASE"/>
    <property type="match status" value="1"/>
</dbReference>
<evidence type="ECO:0000256" key="5">
    <source>
        <dbReference type="ARBA" id="ARBA00023141"/>
    </source>
</evidence>
<dbReference type="SUPFAM" id="SSF51366">
    <property type="entry name" value="Ribulose-phoshate binding barrel"/>
    <property type="match status" value="1"/>
</dbReference>
<dbReference type="InterPro" id="IPR044643">
    <property type="entry name" value="TrpF_fam"/>
</dbReference>
<dbReference type="EMBL" id="CAFBPM010000010">
    <property type="protein sequence ID" value="CAB5023988.1"/>
    <property type="molecule type" value="Genomic_DNA"/>
</dbReference>
<dbReference type="Gene3D" id="3.20.20.70">
    <property type="entry name" value="Aldolase class I"/>
    <property type="match status" value="1"/>
</dbReference>
<evidence type="ECO:0000256" key="3">
    <source>
        <dbReference type="ARBA" id="ARBA00022605"/>
    </source>
</evidence>
<evidence type="ECO:0000256" key="1">
    <source>
        <dbReference type="ARBA" id="ARBA00004664"/>
    </source>
</evidence>
<keyword evidence="5" id="KW-0057">Aromatic amino acid biosynthesis</keyword>
<dbReference type="EC" id="5.3.1.24" evidence="2"/>
<name>A0A6J7R5H9_9ZZZZ</name>
<evidence type="ECO:0000256" key="6">
    <source>
        <dbReference type="ARBA" id="ARBA00023235"/>
    </source>
</evidence>
<keyword evidence="6" id="KW-0413">Isomerase</keyword>
<dbReference type="GO" id="GO:0000162">
    <property type="term" value="P:L-tryptophan biosynthetic process"/>
    <property type="evidence" value="ECO:0007669"/>
    <property type="project" value="UniProtKB-UniPathway"/>
</dbReference>
<protein>
    <recommendedName>
        <fullName evidence="2">phosphoribosylanthranilate isomerase</fullName>
        <ecNumber evidence="2">5.3.1.24</ecNumber>
    </recommendedName>
</protein>
<dbReference type="UniPathway" id="UPA00035">
    <property type="reaction ID" value="UER00042"/>
</dbReference>
<evidence type="ECO:0000259" key="7">
    <source>
        <dbReference type="Pfam" id="PF00697"/>
    </source>
</evidence>
<evidence type="ECO:0000256" key="2">
    <source>
        <dbReference type="ARBA" id="ARBA00012572"/>
    </source>
</evidence>
<dbReference type="PANTHER" id="PTHR42894:SF1">
    <property type="entry name" value="N-(5'-PHOSPHORIBOSYL)ANTHRANILATE ISOMERASE"/>
    <property type="match status" value="1"/>
</dbReference>
<comment type="pathway">
    <text evidence="1">Amino-acid biosynthesis; L-tryptophan biosynthesis; L-tryptophan from chorismate: step 3/5.</text>
</comment>
<keyword evidence="3" id="KW-0028">Amino-acid biosynthesis</keyword>
<evidence type="ECO:0000256" key="4">
    <source>
        <dbReference type="ARBA" id="ARBA00022822"/>
    </source>
</evidence>
<evidence type="ECO:0000313" key="10">
    <source>
        <dbReference type="EMBL" id="CAB5023988.1"/>
    </source>
</evidence>
<dbReference type="InterPro" id="IPR011060">
    <property type="entry name" value="RibuloseP-bd_barrel"/>
</dbReference>
<dbReference type="Pfam" id="PF00697">
    <property type="entry name" value="PRAI"/>
    <property type="match status" value="1"/>
</dbReference>
<keyword evidence="4" id="KW-0822">Tryptophan biosynthesis</keyword>
<dbReference type="GO" id="GO:0004640">
    <property type="term" value="F:phosphoribosylanthranilate isomerase activity"/>
    <property type="evidence" value="ECO:0007669"/>
    <property type="project" value="UniProtKB-EC"/>
</dbReference>